<keyword evidence="8" id="KW-0067">ATP-binding</keyword>
<keyword evidence="17" id="KW-1185">Reference proteome</keyword>
<dbReference type="InterPro" id="IPR013767">
    <property type="entry name" value="PAS_fold"/>
</dbReference>
<evidence type="ECO:0000259" key="14">
    <source>
        <dbReference type="PROSITE" id="PS50112"/>
    </source>
</evidence>
<keyword evidence="4 10" id="KW-0597">Phosphoprotein</keyword>
<dbReference type="SMART" id="SM00448">
    <property type="entry name" value="REC"/>
    <property type="match status" value="1"/>
</dbReference>
<evidence type="ECO:0000256" key="2">
    <source>
        <dbReference type="ARBA" id="ARBA00004236"/>
    </source>
</evidence>
<dbReference type="Pfam" id="PF02518">
    <property type="entry name" value="HATPase_c"/>
    <property type="match status" value="1"/>
</dbReference>
<evidence type="ECO:0000259" key="12">
    <source>
        <dbReference type="PROSITE" id="PS50109"/>
    </source>
</evidence>
<dbReference type="InterPro" id="IPR036097">
    <property type="entry name" value="HisK_dim/P_sf"/>
</dbReference>
<dbReference type="SMART" id="SM00091">
    <property type="entry name" value="PAS"/>
    <property type="match status" value="3"/>
</dbReference>
<dbReference type="PROSITE" id="PS50112">
    <property type="entry name" value="PAS"/>
    <property type="match status" value="3"/>
</dbReference>
<dbReference type="SUPFAM" id="SSF52172">
    <property type="entry name" value="CheY-like"/>
    <property type="match status" value="1"/>
</dbReference>
<dbReference type="SUPFAM" id="SSF55785">
    <property type="entry name" value="PYP-like sensor domain (PAS domain)"/>
    <property type="match status" value="3"/>
</dbReference>
<dbReference type="PROSITE" id="PS50113">
    <property type="entry name" value="PAC"/>
    <property type="match status" value="2"/>
</dbReference>
<dbReference type="InterPro" id="IPR004358">
    <property type="entry name" value="Sig_transdc_His_kin-like_C"/>
</dbReference>
<evidence type="ECO:0000256" key="4">
    <source>
        <dbReference type="ARBA" id="ARBA00022553"/>
    </source>
</evidence>
<accession>A0ABQ4AZ99</accession>
<evidence type="ECO:0000256" key="3">
    <source>
        <dbReference type="ARBA" id="ARBA00012438"/>
    </source>
</evidence>
<dbReference type="Gene3D" id="3.40.50.2300">
    <property type="match status" value="1"/>
</dbReference>
<evidence type="ECO:0000256" key="9">
    <source>
        <dbReference type="ARBA" id="ARBA00023012"/>
    </source>
</evidence>
<dbReference type="Pfam" id="PF00072">
    <property type="entry name" value="Response_reg"/>
    <property type="match status" value="1"/>
</dbReference>
<feature type="domain" description="PAC" evidence="15">
    <location>
        <begin position="228"/>
        <end position="282"/>
    </location>
</feature>
<keyword evidence="5" id="KW-0808">Transferase</keyword>
<evidence type="ECO:0000259" key="15">
    <source>
        <dbReference type="PROSITE" id="PS50113"/>
    </source>
</evidence>
<evidence type="ECO:0000259" key="13">
    <source>
        <dbReference type="PROSITE" id="PS50110"/>
    </source>
</evidence>
<proteinExistence type="predicted"/>
<dbReference type="NCBIfam" id="TIGR00229">
    <property type="entry name" value="sensory_box"/>
    <property type="match status" value="3"/>
</dbReference>
<evidence type="ECO:0000313" key="16">
    <source>
        <dbReference type="EMBL" id="GIE46333.1"/>
    </source>
</evidence>
<dbReference type="InterPro" id="IPR003594">
    <property type="entry name" value="HATPase_dom"/>
</dbReference>
<feature type="modified residue" description="4-aspartylphosphate" evidence="10">
    <location>
        <position position="731"/>
    </location>
</feature>
<dbReference type="InterPro" id="IPR000700">
    <property type="entry name" value="PAS-assoc_C"/>
</dbReference>
<comment type="catalytic activity">
    <reaction evidence="1">
        <text>ATP + protein L-histidine = ADP + protein N-phospho-L-histidine.</text>
        <dbReference type="EC" id="2.7.13.3"/>
    </reaction>
</comment>
<dbReference type="SMART" id="SM00387">
    <property type="entry name" value="HATPase_c"/>
    <property type="match status" value="1"/>
</dbReference>
<dbReference type="InterPro" id="IPR036890">
    <property type="entry name" value="HATPase_C_sf"/>
</dbReference>
<reference evidence="16 17" key="1">
    <citation type="submission" date="2021-01" db="EMBL/GenBank/DDBJ databases">
        <title>Whole genome shotgun sequence of Actinoplanes lobatus NBRC 12513.</title>
        <authorList>
            <person name="Komaki H."/>
            <person name="Tamura T."/>
        </authorList>
    </citation>
    <scope>NUCLEOTIDE SEQUENCE [LARGE SCALE GENOMIC DNA]</scope>
    <source>
        <strain evidence="16 17">NBRC 12513</strain>
    </source>
</reference>
<feature type="coiled-coil region" evidence="11">
    <location>
        <begin position="401"/>
        <end position="430"/>
    </location>
</feature>
<sequence length="800" mass="86644">MLGRFGSMGGSAAVLTLNTFPDYPNLMPEISGQKYRGGREASVESTGIPGLLIDTAPDAIIVSRSDGTITMANRRAHEMFRYTTEPLVGRTLDDLIPDDVRDPHPLPLRRLPLRGTRRDGTVFPVEVSLSAVRAPDGERYVTAVLRDDTVQREAARNRSLLASIVQSSHDAIVTIDLDGRVLSWNPGAEALYGHPPADIIGKSIDEIIPADRQADEKQVRLLVRLGGRVDRYRSVRRTARGEIIAVSTLVSPLLDEHGTIVGTTSTTRDISDRERAEAQVQAILDAAPDAVLGVAASGEMVLVNAEAERLFGHTRYDLLHMPLNRLLPDGLPAASAVLWTGEDTTPLDSERAADGQADQRWAARRAIGRDGTEIPVDIACSALHTDSGVVTVAVVRDITDRLATEEERRRLREEAEKQRLEARIQQTQRLESLGQLAGGIAHDFNNLLAVILNYASFIIEDSAGTPPASDAEQIARAARRGSDLTHQLLAFARREVIRPRPLNLNDVVTEVHQMLRRSLGEHITLTVRTPAGLPSVMMDPGQMEQVLVNLAVNGRDAMPTGGRLTIDTAAVEVDIEHVAAQAGLPPGRYVRLRVSDTGTGMPREVIDKVFEPFFTTKPSGQGTGLGLATVYGIITQAGGTVQIYSEEGIGTTFTILLPATDVEPHEQVPEDPGLDLTGHGASVLVVEDEDALRDVTCRILRRAGYTVLAAGGGDEALRLAAENSVDVLLTDVIMPNMLGKDLADAVRERWPGTRVLFMSGYAQPVLTTHGTLSAEVHLLEKPFTGAELMRALHEELQAKP</sequence>
<evidence type="ECO:0000256" key="1">
    <source>
        <dbReference type="ARBA" id="ARBA00000085"/>
    </source>
</evidence>
<evidence type="ECO:0000256" key="11">
    <source>
        <dbReference type="SAM" id="Coils"/>
    </source>
</evidence>
<comment type="subcellular location">
    <subcellularLocation>
        <location evidence="2">Cell membrane</location>
    </subcellularLocation>
</comment>
<dbReference type="PROSITE" id="PS50110">
    <property type="entry name" value="RESPONSE_REGULATORY"/>
    <property type="match status" value="1"/>
</dbReference>
<feature type="domain" description="PAS" evidence="14">
    <location>
        <begin position="157"/>
        <end position="226"/>
    </location>
</feature>
<dbReference type="Gene3D" id="1.10.287.130">
    <property type="match status" value="1"/>
</dbReference>
<feature type="domain" description="PAC" evidence="15">
    <location>
        <begin position="360"/>
        <end position="410"/>
    </location>
</feature>
<dbReference type="InterPro" id="IPR001789">
    <property type="entry name" value="Sig_transdc_resp-reg_receiver"/>
</dbReference>
<keyword evidence="7" id="KW-0418">Kinase</keyword>
<dbReference type="Proteomes" id="UP000631312">
    <property type="component" value="Unassembled WGS sequence"/>
</dbReference>
<dbReference type="InterPro" id="IPR005467">
    <property type="entry name" value="His_kinase_dom"/>
</dbReference>
<dbReference type="Pfam" id="PF08448">
    <property type="entry name" value="PAS_4"/>
    <property type="match status" value="1"/>
</dbReference>
<dbReference type="SMART" id="SM00086">
    <property type="entry name" value="PAC"/>
    <property type="match status" value="3"/>
</dbReference>
<feature type="domain" description="PAS" evidence="14">
    <location>
        <begin position="276"/>
        <end position="319"/>
    </location>
</feature>
<feature type="domain" description="Histidine kinase" evidence="12">
    <location>
        <begin position="439"/>
        <end position="661"/>
    </location>
</feature>
<dbReference type="Gene3D" id="3.30.565.10">
    <property type="entry name" value="Histidine kinase-like ATPase, C-terminal domain"/>
    <property type="match status" value="1"/>
</dbReference>
<dbReference type="InterPro" id="IPR003661">
    <property type="entry name" value="HisK_dim/P_dom"/>
</dbReference>
<keyword evidence="9" id="KW-0902">Two-component regulatory system</keyword>
<dbReference type="EMBL" id="BOMP01000200">
    <property type="protein sequence ID" value="GIE46333.1"/>
    <property type="molecule type" value="Genomic_DNA"/>
</dbReference>
<dbReference type="InterPro" id="IPR001610">
    <property type="entry name" value="PAC"/>
</dbReference>
<evidence type="ECO:0000256" key="8">
    <source>
        <dbReference type="ARBA" id="ARBA00022840"/>
    </source>
</evidence>
<keyword evidence="6" id="KW-0547">Nucleotide-binding</keyword>
<dbReference type="Pfam" id="PF00989">
    <property type="entry name" value="PAS"/>
    <property type="match status" value="2"/>
</dbReference>
<evidence type="ECO:0000256" key="7">
    <source>
        <dbReference type="ARBA" id="ARBA00022777"/>
    </source>
</evidence>
<evidence type="ECO:0000313" key="17">
    <source>
        <dbReference type="Proteomes" id="UP000631312"/>
    </source>
</evidence>
<dbReference type="InterPro" id="IPR013656">
    <property type="entry name" value="PAS_4"/>
</dbReference>
<dbReference type="Gene3D" id="3.30.450.20">
    <property type="entry name" value="PAS domain"/>
    <property type="match status" value="3"/>
</dbReference>
<name>A0ABQ4AZ99_9ACTN</name>
<feature type="domain" description="PAS" evidence="14">
    <location>
        <begin position="52"/>
        <end position="99"/>
    </location>
</feature>
<comment type="caution">
    <text evidence="16">The sequence shown here is derived from an EMBL/GenBank/DDBJ whole genome shotgun (WGS) entry which is preliminary data.</text>
</comment>
<dbReference type="InterPro" id="IPR035965">
    <property type="entry name" value="PAS-like_dom_sf"/>
</dbReference>
<dbReference type="PANTHER" id="PTHR43065">
    <property type="entry name" value="SENSOR HISTIDINE KINASE"/>
    <property type="match status" value="1"/>
</dbReference>
<evidence type="ECO:0000256" key="6">
    <source>
        <dbReference type="ARBA" id="ARBA00022741"/>
    </source>
</evidence>
<dbReference type="PRINTS" id="PR00344">
    <property type="entry name" value="BCTRLSENSOR"/>
</dbReference>
<keyword evidence="11" id="KW-0175">Coiled coil</keyword>
<dbReference type="Pfam" id="PF00512">
    <property type="entry name" value="HisKA"/>
    <property type="match status" value="1"/>
</dbReference>
<dbReference type="CDD" id="cd00082">
    <property type="entry name" value="HisKA"/>
    <property type="match status" value="1"/>
</dbReference>
<dbReference type="SUPFAM" id="SSF55874">
    <property type="entry name" value="ATPase domain of HSP90 chaperone/DNA topoisomerase II/histidine kinase"/>
    <property type="match status" value="1"/>
</dbReference>
<gene>
    <name evidence="16" type="ORF">Alo02nite_92310</name>
</gene>
<evidence type="ECO:0000256" key="10">
    <source>
        <dbReference type="PROSITE-ProRule" id="PRU00169"/>
    </source>
</evidence>
<dbReference type="InterPro" id="IPR000014">
    <property type="entry name" value="PAS"/>
</dbReference>
<dbReference type="SMART" id="SM00388">
    <property type="entry name" value="HisKA"/>
    <property type="match status" value="1"/>
</dbReference>
<dbReference type="SUPFAM" id="SSF47384">
    <property type="entry name" value="Homodimeric domain of signal transducing histidine kinase"/>
    <property type="match status" value="1"/>
</dbReference>
<evidence type="ECO:0000256" key="5">
    <source>
        <dbReference type="ARBA" id="ARBA00022679"/>
    </source>
</evidence>
<feature type="domain" description="Response regulatory" evidence="13">
    <location>
        <begin position="682"/>
        <end position="796"/>
    </location>
</feature>
<dbReference type="PANTHER" id="PTHR43065:SF46">
    <property type="entry name" value="C4-DICARBOXYLATE TRANSPORT SENSOR PROTEIN DCTB"/>
    <property type="match status" value="1"/>
</dbReference>
<dbReference type="CDD" id="cd00130">
    <property type="entry name" value="PAS"/>
    <property type="match status" value="3"/>
</dbReference>
<dbReference type="EC" id="2.7.13.3" evidence="3"/>
<organism evidence="16 17">
    <name type="scientific">Actinoplanes lobatus</name>
    <dbReference type="NCBI Taxonomy" id="113568"/>
    <lineage>
        <taxon>Bacteria</taxon>
        <taxon>Bacillati</taxon>
        <taxon>Actinomycetota</taxon>
        <taxon>Actinomycetes</taxon>
        <taxon>Micromonosporales</taxon>
        <taxon>Micromonosporaceae</taxon>
        <taxon>Actinoplanes</taxon>
    </lineage>
</organism>
<dbReference type="PROSITE" id="PS50109">
    <property type="entry name" value="HIS_KIN"/>
    <property type="match status" value="1"/>
</dbReference>
<protein>
    <recommendedName>
        <fullName evidence="3">histidine kinase</fullName>
        <ecNumber evidence="3">2.7.13.3</ecNumber>
    </recommendedName>
</protein>
<dbReference type="InterPro" id="IPR011006">
    <property type="entry name" value="CheY-like_superfamily"/>
</dbReference>